<evidence type="ECO:0000313" key="3">
    <source>
        <dbReference type="Proteomes" id="UP001596383"/>
    </source>
</evidence>
<dbReference type="EMBL" id="JBHSWV010000135">
    <property type="protein sequence ID" value="MFC6765256.1"/>
    <property type="molecule type" value="Genomic_DNA"/>
</dbReference>
<keyword evidence="3" id="KW-1185">Reference proteome</keyword>
<dbReference type="AlphaFoldDB" id="A0ABD5SJC8"/>
<organism evidence="2 3">
    <name type="scientific">Natrinema soli</name>
    <dbReference type="NCBI Taxonomy" id="1930624"/>
    <lineage>
        <taxon>Archaea</taxon>
        <taxon>Methanobacteriati</taxon>
        <taxon>Methanobacteriota</taxon>
        <taxon>Stenosarchaea group</taxon>
        <taxon>Halobacteria</taxon>
        <taxon>Halobacteriales</taxon>
        <taxon>Natrialbaceae</taxon>
        <taxon>Natrinema</taxon>
    </lineage>
</organism>
<name>A0ABD5SJC8_9EURY</name>
<feature type="compositionally biased region" description="Basic and acidic residues" evidence="1">
    <location>
        <begin position="52"/>
        <end position="75"/>
    </location>
</feature>
<evidence type="ECO:0000256" key="1">
    <source>
        <dbReference type="SAM" id="MobiDB-lite"/>
    </source>
</evidence>
<sequence length="85" mass="9126">RLVLRVRGGNDLVVPVSRADLEDDLIAEIETAIRPNAASASASTLEGSADTDGGRGEGLRDEPRDDERARTDRSNAEWFGDEESG</sequence>
<gene>
    <name evidence="2" type="ORF">ACFQE6_09670</name>
</gene>
<comment type="caution">
    <text evidence="2">The sequence shown here is derived from an EMBL/GenBank/DDBJ whole genome shotgun (WGS) entry which is preliminary data.</text>
</comment>
<accession>A0ABD5SJC8</accession>
<feature type="non-terminal residue" evidence="2">
    <location>
        <position position="1"/>
    </location>
</feature>
<proteinExistence type="predicted"/>
<dbReference type="Proteomes" id="UP001596383">
    <property type="component" value="Unassembled WGS sequence"/>
</dbReference>
<reference evidence="2 3" key="1">
    <citation type="journal article" date="2019" name="Int. J. Syst. Evol. Microbiol.">
        <title>The Global Catalogue of Microorganisms (GCM) 10K type strain sequencing project: providing services to taxonomists for standard genome sequencing and annotation.</title>
        <authorList>
            <consortium name="The Broad Institute Genomics Platform"/>
            <consortium name="The Broad Institute Genome Sequencing Center for Infectious Disease"/>
            <person name="Wu L."/>
            <person name="Ma J."/>
        </authorList>
    </citation>
    <scope>NUCLEOTIDE SEQUENCE [LARGE SCALE GENOMIC DNA]</scope>
    <source>
        <strain evidence="2 3">LMG 29247</strain>
    </source>
</reference>
<evidence type="ECO:0000313" key="2">
    <source>
        <dbReference type="EMBL" id="MFC6765256.1"/>
    </source>
</evidence>
<feature type="region of interest" description="Disordered" evidence="1">
    <location>
        <begin position="36"/>
        <end position="85"/>
    </location>
</feature>
<protein>
    <submittedName>
        <fullName evidence="2">Uncharacterized protein</fullName>
    </submittedName>
</protein>